<dbReference type="InterPro" id="IPR036179">
    <property type="entry name" value="Ig-like_dom_sf"/>
</dbReference>
<sequence>MWANGGPVVMSVPQYQGRISVTATQLKITNSQMRDSGNYSVSVEPSATTGLGVNTRSVQLKVF</sequence>
<evidence type="ECO:0000313" key="2">
    <source>
        <dbReference type="Proteomes" id="UP001529510"/>
    </source>
</evidence>
<proteinExistence type="predicted"/>
<organism evidence="1 2">
    <name type="scientific">Cirrhinus mrigala</name>
    <name type="common">Mrigala</name>
    <dbReference type="NCBI Taxonomy" id="683832"/>
    <lineage>
        <taxon>Eukaryota</taxon>
        <taxon>Metazoa</taxon>
        <taxon>Chordata</taxon>
        <taxon>Craniata</taxon>
        <taxon>Vertebrata</taxon>
        <taxon>Euteleostomi</taxon>
        <taxon>Actinopterygii</taxon>
        <taxon>Neopterygii</taxon>
        <taxon>Teleostei</taxon>
        <taxon>Ostariophysi</taxon>
        <taxon>Cypriniformes</taxon>
        <taxon>Cyprinidae</taxon>
        <taxon>Labeoninae</taxon>
        <taxon>Labeonini</taxon>
        <taxon>Cirrhinus</taxon>
    </lineage>
</organism>
<dbReference type="Gene3D" id="2.60.40.10">
    <property type="entry name" value="Immunoglobulins"/>
    <property type="match status" value="1"/>
</dbReference>
<dbReference type="InterPro" id="IPR013783">
    <property type="entry name" value="Ig-like_fold"/>
</dbReference>
<protein>
    <recommendedName>
        <fullName evidence="3">Immunoglobulin V-set domain-containing protein</fullName>
    </recommendedName>
</protein>
<accession>A0ABD0PBC7</accession>
<evidence type="ECO:0000313" key="1">
    <source>
        <dbReference type="EMBL" id="KAL0171249.1"/>
    </source>
</evidence>
<gene>
    <name evidence="1" type="ORF">M9458_031560</name>
</gene>
<feature type="non-terminal residue" evidence="1">
    <location>
        <position position="63"/>
    </location>
</feature>
<reference evidence="1 2" key="1">
    <citation type="submission" date="2024-05" db="EMBL/GenBank/DDBJ databases">
        <title>Genome sequencing and assembly of Indian major carp, Cirrhinus mrigala (Hamilton, 1822).</title>
        <authorList>
            <person name="Mohindra V."/>
            <person name="Chowdhury L.M."/>
            <person name="Lal K."/>
            <person name="Jena J.K."/>
        </authorList>
    </citation>
    <scope>NUCLEOTIDE SEQUENCE [LARGE SCALE GENOMIC DNA]</scope>
    <source>
        <strain evidence="1">CM1030</strain>
        <tissue evidence="1">Blood</tissue>
    </source>
</reference>
<keyword evidence="2" id="KW-1185">Reference proteome</keyword>
<dbReference type="SUPFAM" id="SSF48726">
    <property type="entry name" value="Immunoglobulin"/>
    <property type="match status" value="1"/>
</dbReference>
<dbReference type="Proteomes" id="UP001529510">
    <property type="component" value="Unassembled WGS sequence"/>
</dbReference>
<dbReference type="EMBL" id="JAMKFB020000016">
    <property type="protein sequence ID" value="KAL0171249.1"/>
    <property type="molecule type" value="Genomic_DNA"/>
</dbReference>
<dbReference type="AlphaFoldDB" id="A0ABD0PBC7"/>
<name>A0ABD0PBC7_CIRMR</name>
<comment type="caution">
    <text evidence="1">The sequence shown here is derived from an EMBL/GenBank/DDBJ whole genome shotgun (WGS) entry which is preliminary data.</text>
</comment>
<evidence type="ECO:0008006" key="3">
    <source>
        <dbReference type="Google" id="ProtNLM"/>
    </source>
</evidence>